<feature type="domain" description="Ig-like" evidence="4">
    <location>
        <begin position="576"/>
        <end position="650"/>
    </location>
</feature>
<name>A0A553PWV9_9TELE</name>
<accession>A0A553PWV9</accession>
<proteinExistence type="predicted"/>
<keyword evidence="1" id="KW-0732">Signal</keyword>
<feature type="domain" description="Ig-like" evidence="4">
    <location>
        <begin position="488"/>
        <end position="569"/>
    </location>
</feature>
<sequence>VVCVQVTPQTIAQGTAVKISKPSIVLRSHVGPYESEKVTLLCQVSEGPSELKYDWYKDSTLLGHHKASIDVTANGKYECEAKNNNDCIKSEEYKLTLKAIPAVSLPKPMLTDLFVTEKITLKCELLGRPEGWIFAWFKGKTKLTESGSQLEIQSAAERDSGDYKCKGVLQNRVETSNTIPTASLPKPMLTDLYVTEKTTLKCELQGRPKGWIFAWFKGETKLPESGSQLEIQSAAERDSGDYKCKGVLQNRITLKCELQGRPEGWIFAWFKGETKLPESGSQLEIQSAAERDSGDYKCKGVLQNRVETSNSASVSINVQDPYVTEKIILKCELQGRPEGWIFAWFKGKTKLAESRSQLEIQSAAERDSGDYKCKGVLRDRVETSNSASVSINVRAIPTASLPKPEWTDLYVTEKITLKCELQGRPEGWIFAWFKGKTKLPESGSQLEIQSAAERDSGDYKCKGVLQNRVETSNSTSVLINVRGDTPQPTIRKRQWFEPFYTGEDISLSCNMTGVGWQYTWFEESDQAKNNRILATGFQMHITSASPKNTGGYLCKATRGNFTVKSQTLQVYVHNLPVAELNLETDLNDIIMGEMTLVCNISDGREWNFTWFENGQKLNMTTAKIKVPGTEQNIKNEFTCQGVRTERPLLSAMSEGFVANNLLYKRKILLAISGSLVCCIVILFIGCVVLKITRKPEKEEPVEDLFFRMSDSTNNVALPLKEYLDDAPTEMEDYKEKEELLTDAISSIQEAVICEMT</sequence>
<dbReference type="EMBL" id="SRMA01026572">
    <property type="protein sequence ID" value="TRY82170.1"/>
    <property type="molecule type" value="Genomic_DNA"/>
</dbReference>
<organism evidence="5 6">
    <name type="scientific">Danionella cerebrum</name>
    <dbReference type="NCBI Taxonomy" id="2873325"/>
    <lineage>
        <taxon>Eukaryota</taxon>
        <taxon>Metazoa</taxon>
        <taxon>Chordata</taxon>
        <taxon>Craniata</taxon>
        <taxon>Vertebrata</taxon>
        <taxon>Euteleostomi</taxon>
        <taxon>Actinopterygii</taxon>
        <taxon>Neopterygii</taxon>
        <taxon>Teleostei</taxon>
        <taxon>Ostariophysi</taxon>
        <taxon>Cypriniformes</taxon>
        <taxon>Danionidae</taxon>
        <taxon>Danioninae</taxon>
        <taxon>Danionella</taxon>
    </lineage>
</organism>
<keyword evidence="6" id="KW-1185">Reference proteome</keyword>
<feature type="domain" description="Ig-like" evidence="4">
    <location>
        <begin position="397"/>
        <end position="478"/>
    </location>
</feature>
<dbReference type="Gene3D" id="2.60.40.10">
    <property type="entry name" value="Immunoglobulins"/>
    <property type="match status" value="8"/>
</dbReference>
<dbReference type="Proteomes" id="UP000316079">
    <property type="component" value="Unassembled WGS sequence"/>
</dbReference>
<dbReference type="InterPro" id="IPR007110">
    <property type="entry name" value="Ig-like_dom"/>
</dbReference>
<dbReference type="PANTHER" id="PTHR11481:SF112">
    <property type="entry name" value="FC RECEPTOR-LIKE PROTEIN 4-RELATED"/>
    <property type="match status" value="1"/>
</dbReference>
<comment type="caution">
    <text evidence="5">The sequence shown here is derived from an EMBL/GenBank/DDBJ whole genome shotgun (WGS) entry which is preliminary data.</text>
</comment>
<dbReference type="GO" id="GO:0004888">
    <property type="term" value="F:transmembrane signaling receptor activity"/>
    <property type="evidence" value="ECO:0007669"/>
    <property type="project" value="TreeGrafter"/>
</dbReference>
<dbReference type="SUPFAM" id="SSF48726">
    <property type="entry name" value="Immunoglobulin"/>
    <property type="match status" value="7"/>
</dbReference>
<dbReference type="GO" id="GO:0009897">
    <property type="term" value="C:external side of plasma membrane"/>
    <property type="evidence" value="ECO:0007669"/>
    <property type="project" value="TreeGrafter"/>
</dbReference>
<protein>
    <recommendedName>
        <fullName evidence="4">Ig-like domain-containing protein</fullName>
    </recommendedName>
</protein>
<dbReference type="InterPro" id="IPR036179">
    <property type="entry name" value="Ig-like_dom_sf"/>
</dbReference>
<evidence type="ECO:0000259" key="4">
    <source>
        <dbReference type="PROSITE" id="PS50835"/>
    </source>
</evidence>
<feature type="non-terminal residue" evidence="5">
    <location>
        <position position="1"/>
    </location>
</feature>
<dbReference type="PROSITE" id="PS50835">
    <property type="entry name" value="IG_LIKE"/>
    <property type="match status" value="7"/>
</dbReference>
<dbReference type="InterPro" id="IPR003599">
    <property type="entry name" value="Ig_sub"/>
</dbReference>
<evidence type="ECO:0000313" key="6">
    <source>
        <dbReference type="Proteomes" id="UP000316079"/>
    </source>
</evidence>
<evidence type="ECO:0000256" key="3">
    <source>
        <dbReference type="SAM" id="Phobius"/>
    </source>
</evidence>
<feature type="transmembrane region" description="Helical" evidence="3">
    <location>
        <begin position="667"/>
        <end position="689"/>
    </location>
</feature>
<dbReference type="Pfam" id="PF13895">
    <property type="entry name" value="Ig_2"/>
    <property type="match status" value="1"/>
</dbReference>
<dbReference type="PANTHER" id="PTHR11481">
    <property type="entry name" value="IMMUNOGLOBULIN FC RECEPTOR"/>
    <property type="match status" value="1"/>
</dbReference>
<evidence type="ECO:0000256" key="2">
    <source>
        <dbReference type="ARBA" id="ARBA00023157"/>
    </source>
</evidence>
<dbReference type="STRING" id="623744.A0A553PWV9"/>
<feature type="domain" description="Ig-like" evidence="4">
    <location>
        <begin position="325"/>
        <end position="390"/>
    </location>
</feature>
<gene>
    <name evidence="5" type="ORF">DNTS_000369</name>
</gene>
<reference evidence="5 6" key="1">
    <citation type="journal article" date="2019" name="Sci. Data">
        <title>Hybrid genome assembly and annotation of Danionella translucida.</title>
        <authorList>
            <person name="Kadobianskyi M."/>
            <person name="Schulze L."/>
            <person name="Schuelke M."/>
            <person name="Judkewitz B."/>
        </authorList>
    </citation>
    <scope>NUCLEOTIDE SEQUENCE [LARGE SCALE GENOMIC DNA]</scope>
    <source>
        <strain evidence="5 6">Bolton</strain>
    </source>
</reference>
<dbReference type="GO" id="GO:0007166">
    <property type="term" value="P:cell surface receptor signaling pathway"/>
    <property type="evidence" value="ECO:0007669"/>
    <property type="project" value="TreeGrafter"/>
</dbReference>
<evidence type="ECO:0000313" key="5">
    <source>
        <dbReference type="EMBL" id="TRY82170.1"/>
    </source>
</evidence>
<dbReference type="SMART" id="SM00408">
    <property type="entry name" value="IGc2"/>
    <property type="match status" value="6"/>
</dbReference>
<keyword evidence="3" id="KW-0812">Transmembrane</keyword>
<dbReference type="InterPro" id="IPR050488">
    <property type="entry name" value="Ig_Fc_receptor"/>
</dbReference>
<dbReference type="SMART" id="SM00409">
    <property type="entry name" value="IG"/>
    <property type="match status" value="6"/>
</dbReference>
<feature type="domain" description="Ig-like" evidence="4">
    <location>
        <begin position="22"/>
        <end position="96"/>
    </location>
</feature>
<keyword evidence="3" id="KW-1133">Transmembrane helix</keyword>
<keyword evidence="2" id="KW-1015">Disulfide bond</keyword>
<feature type="domain" description="Ig-like" evidence="4">
    <location>
        <begin position="101"/>
        <end position="165"/>
    </location>
</feature>
<dbReference type="AlphaFoldDB" id="A0A553PWV9"/>
<dbReference type="InterPro" id="IPR013783">
    <property type="entry name" value="Ig-like_fold"/>
</dbReference>
<dbReference type="GO" id="GO:0006955">
    <property type="term" value="P:immune response"/>
    <property type="evidence" value="ECO:0007669"/>
    <property type="project" value="TreeGrafter"/>
</dbReference>
<feature type="domain" description="Ig-like" evidence="4">
    <location>
        <begin position="223"/>
        <end position="315"/>
    </location>
</feature>
<dbReference type="OrthoDB" id="6151406at2759"/>
<dbReference type="InterPro" id="IPR003598">
    <property type="entry name" value="Ig_sub2"/>
</dbReference>
<dbReference type="Pfam" id="PF13927">
    <property type="entry name" value="Ig_3"/>
    <property type="match status" value="1"/>
</dbReference>
<keyword evidence="3" id="KW-0472">Membrane</keyword>
<evidence type="ECO:0000256" key="1">
    <source>
        <dbReference type="ARBA" id="ARBA00022729"/>
    </source>
</evidence>